<dbReference type="FunFam" id="3.40.630.40:FF:000005">
    <property type="entry name" value="N-acetylmuramoyl-L-alanine amidase (AmiA)"/>
    <property type="match status" value="1"/>
</dbReference>
<evidence type="ECO:0000313" key="4">
    <source>
        <dbReference type="EMBL" id="HGK63705.1"/>
    </source>
</evidence>
<protein>
    <submittedName>
        <fullName evidence="4">N-acetylmuramoyl-L-alanine amidase</fullName>
    </submittedName>
</protein>
<dbReference type="PANTHER" id="PTHR30404">
    <property type="entry name" value="N-ACETYLMURAMOYL-L-ALANINE AMIDASE"/>
    <property type="match status" value="1"/>
</dbReference>
<dbReference type="PANTHER" id="PTHR30404:SF0">
    <property type="entry name" value="N-ACETYLMURAMOYL-L-ALANINE AMIDASE AMIC"/>
    <property type="match status" value="1"/>
</dbReference>
<comment type="caution">
    <text evidence="4">The sequence shown here is derived from an EMBL/GenBank/DDBJ whole genome shotgun (WGS) entry which is preliminary data.</text>
</comment>
<sequence>MVIRRKFFFLIFFFNFLFARKIIIGNETTETIIFEDKEYLLLNDFIKGLNAKSWFLDGKVFLILNDSFTHEIIIDLEKPVIKINFEEIKIPYPVLKIGDNYFLSLFTCEKILKKLMTTKEKFLFTEEVIVPEITEIKVREKKDTTIIAFYLDSDVYFSTKSSSYLDYEINFQAKSKVSKLPILGYLKDYKIKKEDGFNIKFYLKKECDVRINKEKNVVTLKFLPRLKTGVKLIVLDPGHGGKDPGAIGKKGTKEKDLNLAIARKLKKYLEKMGLEVILTRNSDIFLPLNERTKVANDNKADIFISIHCNSAPRRNSYANGFEVYFLSEARTDWERAVAKAENEVIRYEAQKSEISDDFLSFILADLAQQEFLKESQDLAAAVQDAVCEILNIENRGVKQAGFYVLKDAFMPAILIECGFLSNPNEEVLLRKDWYQEKLAKGIAEGIKRFINKKE</sequence>
<dbReference type="InterPro" id="IPR050695">
    <property type="entry name" value="N-acetylmuramoyl_amidase_3"/>
</dbReference>
<dbReference type="GO" id="GO:0030288">
    <property type="term" value="C:outer membrane-bounded periplasmic space"/>
    <property type="evidence" value="ECO:0007669"/>
    <property type="project" value="TreeGrafter"/>
</dbReference>
<dbReference type="AlphaFoldDB" id="A0A7V4E408"/>
<evidence type="ECO:0000259" key="3">
    <source>
        <dbReference type="SMART" id="SM00646"/>
    </source>
</evidence>
<dbReference type="Pfam" id="PF01520">
    <property type="entry name" value="Amidase_3"/>
    <property type="match status" value="1"/>
</dbReference>
<dbReference type="Gene3D" id="3.40.630.40">
    <property type="entry name" value="Zn-dependent exopeptidases"/>
    <property type="match status" value="1"/>
</dbReference>
<feature type="coiled-coil region" evidence="2">
    <location>
        <begin position="330"/>
        <end position="357"/>
    </location>
</feature>
<dbReference type="SUPFAM" id="SSF53187">
    <property type="entry name" value="Zn-dependent exopeptidases"/>
    <property type="match status" value="1"/>
</dbReference>
<keyword evidence="2" id="KW-0175">Coiled coil</keyword>
<proteinExistence type="predicted"/>
<organism evidence="4">
    <name type="scientific">candidate division WOR-3 bacterium</name>
    <dbReference type="NCBI Taxonomy" id="2052148"/>
    <lineage>
        <taxon>Bacteria</taxon>
        <taxon>Bacteria division WOR-3</taxon>
    </lineage>
</organism>
<dbReference type="EMBL" id="DTDR01000101">
    <property type="protein sequence ID" value="HGK63705.1"/>
    <property type="molecule type" value="Genomic_DNA"/>
</dbReference>
<feature type="domain" description="MurNAc-LAA" evidence="3">
    <location>
        <begin position="292"/>
        <end position="447"/>
    </location>
</feature>
<dbReference type="SMART" id="SM00646">
    <property type="entry name" value="Ami_3"/>
    <property type="match status" value="1"/>
</dbReference>
<accession>A0A7V4E408</accession>
<keyword evidence="1" id="KW-0378">Hydrolase</keyword>
<dbReference type="GO" id="GO:0008745">
    <property type="term" value="F:N-acetylmuramoyl-L-alanine amidase activity"/>
    <property type="evidence" value="ECO:0007669"/>
    <property type="project" value="InterPro"/>
</dbReference>
<name>A0A7V4E408_UNCW3</name>
<evidence type="ECO:0000256" key="2">
    <source>
        <dbReference type="SAM" id="Coils"/>
    </source>
</evidence>
<gene>
    <name evidence="4" type="ORF">ENU74_03845</name>
</gene>
<dbReference type="CDD" id="cd02696">
    <property type="entry name" value="MurNAc-LAA"/>
    <property type="match status" value="1"/>
</dbReference>
<reference evidence="4" key="1">
    <citation type="journal article" date="2020" name="mSystems">
        <title>Genome- and Community-Level Interaction Insights into Carbon Utilization and Element Cycling Functions of Hydrothermarchaeota in Hydrothermal Sediment.</title>
        <authorList>
            <person name="Zhou Z."/>
            <person name="Liu Y."/>
            <person name="Xu W."/>
            <person name="Pan J."/>
            <person name="Luo Z.H."/>
            <person name="Li M."/>
        </authorList>
    </citation>
    <scope>NUCLEOTIDE SEQUENCE [LARGE SCALE GENOMIC DNA]</scope>
    <source>
        <strain evidence="4">SpSt-697</strain>
    </source>
</reference>
<evidence type="ECO:0000256" key="1">
    <source>
        <dbReference type="ARBA" id="ARBA00022801"/>
    </source>
</evidence>
<dbReference type="InterPro" id="IPR002508">
    <property type="entry name" value="MurNAc-LAA_cat"/>
</dbReference>
<dbReference type="GO" id="GO:0009253">
    <property type="term" value="P:peptidoglycan catabolic process"/>
    <property type="evidence" value="ECO:0007669"/>
    <property type="project" value="InterPro"/>
</dbReference>